<reference evidence="3 4" key="1">
    <citation type="submission" date="2023-08" db="EMBL/GenBank/DDBJ databases">
        <title>Implementing the SeqCode for naming new Mesorhizobium species isolated from Vachellia karroo root nodules.</title>
        <authorList>
            <person name="Van Lill M."/>
        </authorList>
    </citation>
    <scope>NUCLEOTIDE SEQUENCE [LARGE SCALE GENOMIC DNA]</scope>
    <source>
        <strain evidence="3 4">VK2B</strain>
    </source>
</reference>
<gene>
    <name evidence="3" type="ORF">RFM52_32635</name>
</gene>
<feature type="region of interest" description="Disordered" evidence="1">
    <location>
        <begin position="1"/>
        <end position="30"/>
    </location>
</feature>
<evidence type="ECO:0000259" key="2">
    <source>
        <dbReference type="Pfam" id="PF01695"/>
    </source>
</evidence>
<feature type="region of interest" description="Disordered" evidence="1">
    <location>
        <begin position="119"/>
        <end position="151"/>
    </location>
</feature>
<dbReference type="SUPFAM" id="SSF52540">
    <property type="entry name" value="P-loop containing nucleoside triphosphate hydrolases"/>
    <property type="match status" value="1"/>
</dbReference>
<evidence type="ECO:0000313" key="4">
    <source>
        <dbReference type="Proteomes" id="UP001280156"/>
    </source>
</evidence>
<evidence type="ECO:0000313" key="3">
    <source>
        <dbReference type="EMBL" id="MDX8489920.1"/>
    </source>
</evidence>
<proteinExistence type="predicted"/>
<comment type="caution">
    <text evidence="3">The sequence shown here is derived from an EMBL/GenBank/DDBJ whole genome shotgun (WGS) entry which is preliminary data.</text>
</comment>
<feature type="domain" description="IstB-like ATP-binding" evidence="2">
    <location>
        <begin position="32"/>
        <end position="102"/>
    </location>
</feature>
<dbReference type="GO" id="GO:0005524">
    <property type="term" value="F:ATP binding"/>
    <property type="evidence" value="ECO:0007669"/>
    <property type="project" value="UniProtKB-KW"/>
</dbReference>
<keyword evidence="3" id="KW-0547">Nucleotide-binding</keyword>
<keyword evidence="4" id="KW-1185">Reference proteome</keyword>
<dbReference type="Proteomes" id="UP001280156">
    <property type="component" value="Unassembled WGS sequence"/>
</dbReference>
<organism evidence="3 4">
    <name type="scientific">Mesorhizobium humile</name>
    <dbReference type="NCBI Taxonomy" id="3072313"/>
    <lineage>
        <taxon>Bacteria</taxon>
        <taxon>Pseudomonadati</taxon>
        <taxon>Pseudomonadota</taxon>
        <taxon>Alphaproteobacteria</taxon>
        <taxon>Hyphomicrobiales</taxon>
        <taxon>Phyllobacteriaceae</taxon>
        <taxon>Mesorhizobium</taxon>
    </lineage>
</organism>
<dbReference type="InterPro" id="IPR027417">
    <property type="entry name" value="P-loop_NTPase"/>
</dbReference>
<dbReference type="EMBL" id="JAVIIV010000058">
    <property type="protein sequence ID" value="MDX8489920.1"/>
    <property type="molecule type" value="Genomic_DNA"/>
</dbReference>
<sequence>MAGPRPTFSPVCSRSRWPSAPLDAPASHREQSGLPACMTFATSDFDFPSGIRKPHLLSLATSEGWIESGGNILIFGQRGTGKTHVIAAIGPHRCRSPRPVFHNHRYGPEGSLNAADEFARRRSAGASRPSRCPSDNYNSDSRWPVARQPIR</sequence>
<dbReference type="RefSeq" id="WP_320327901.1">
    <property type="nucleotide sequence ID" value="NZ_JAVIIU010000013.1"/>
</dbReference>
<protein>
    <submittedName>
        <fullName evidence="3">ATP-binding protein</fullName>
    </submittedName>
</protein>
<name>A0ABU4YV10_9HYPH</name>
<keyword evidence="3" id="KW-0067">ATP-binding</keyword>
<accession>A0ABU4YV10</accession>
<dbReference type="InterPro" id="IPR002611">
    <property type="entry name" value="IstB_ATP-bd"/>
</dbReference>
<dbReference type="Pfam" id="PF01695">
    <property type="entry name" value="IstB_IS21"/>
    <property type="match status" value="1"/>
</dbReference>
<evidence type="ECO:0000256" key="1">
    <source>
        <dbReference type="SAM" id="MobiDB-lite"/>
    </source>
</evidence>
<dbReference type="Gene3D" id="3.40.50.300">
    <property type="entry name" value="P-loop containing nucleotide triphosphate hydrolases"/>
    <property type="match status" value="1"/>
</dbReference>